<dbReference type="Gene3D" id="3.30.750.24">
    <property type="entry name" value="STAS domain"/>
    <property type="match status" value="1"/>
</dbReference>
<feature type="domain" description="STAS" evidence="1">
    <location>
        <begin position="22"/>
        <end position="113"/>
    </location>
</feature>
<accession>A0A829YME6</accession>
<dbReference type="InterPro" id="IPR036513">
    <property type="entry name" value="STAS_dom_sf"/>
</dbReference>
<sequence length="113" mass="11956">MNAKPAQTPGPARLEALGNGRFKVYGALDADTATDLLKRSEAAFKEAGASLEIDLANVPEGDSAGLALLIEWLRLAKQRQQTIHFKNVPPQIAALARISEVDNLLNGNGAAHA</sequence>
<evidence type="ECO:0000259" key="1">
    <source>
        <dbReference type="PROSITE" id="PS50801"/>
    </source>
</evidence>
<dbReference type="Proteomes" id="UP000445000">
    <property type="component" value="Unassembled WGS sequence"/>
</dbReference>
<evidence type="ECO:0000313" key="3">
    <source>
        <dbReference type="Proteomes" id="UP000445000"/>
    </source>
</evidence>
<dbReference type="SUPFAM" id="SSF52091">
    <property type="entry name" value="SpoIIaa-like"/>
    <property type="match status" value="1"/>
</dbReference>
<gene>
    <name evidence="2" type="ORF">GCM10011487_64200</name>
</gene>
<evidence type="ECO:0000313" key="2">
    <source>
        <dbReference type="EMBL" id="GFE84420.1"/>
    </source>
</evidence>
<dbReference type="InterPro" id="IPR058548">
    <property type="entry name" value="MlaB-like_STAS"/>
</dbReference>
<dbReference type="AlphaFoldDB" id="A0A829YME6"/>
<dbReference type="Pfam" id="PF13466">
    <property type="entry name" value="STAS_2"/>
    <property type="match status" value="1"/>
</dbReference>
<organism evidence="2 3">
    <name type="scientific">Steroidobacter agaridevorans</name>
    <dbReference type="NCBI Taxonomy" id="2695856"/>
    <lineage>
        <taxon>Bacteria</taxon>
        <taxon>Pseudomonadati</taxon>
        <taxon>Pseudomonadota</taxon>
        <taxon>Gammaproteobacteria</taxon>
        <taxon>Steroidobacterales</taxon>
        <taxon>Steroidobacteraceae</taxon>
        <taxon>Steroidobacter</taxon>
    </lineage>
</organism>
<dbReference type="RefSeq" id="WP_161816027.1">
    <property type="nucleotide sequence ID" value="NZ_BLJN01000009.1"/>
</dbReference>
<name>A0A829YME6_9GAMM</name>
<protein>
    <recommendedName>
        <fullName evidence="1">STAS domain-containing protein</fullName>
    </recommendedName>
</protein>
<comment type="caution">
    <text evidence="2">The sequence shown here is derived from an EMBL/GenBank/DDBJ whole genome shotgun (WGS) entry which is preliminary data.</text>
</comment>
<proteinExistence type="predicted"/>
<dbReference type="EMBL" id="BLJN01000009">
    <property type="protein sequence ID" value="GFE84420.1"/>
    <property type="molecule type" value="Genomic_DNA"/>
</dbReference>
<dbReference type="CDD" id="cd07043">
    <property type="entry name" value="STAS_anti-anti-sigma_factors"/>
    <property type="match status" value="1"/>
</dbReference>
<dbReference type="PROSITE" id="PS50801">
    <property type="entry name" value="STAS"/>
    <property type="match status" value="1"/>
</dbReference>
<dbReference type="InterPro" id="IPR002645">
    <property type="entry name" value="STAS_dom"/>
</dbReference>
<keyword evidence="3" id="KW-1185">Reference proteome</keyword>
<reference evidence="3" key="1">
    <citation type="submission" date="2020-01" db="EMBL/GenBank/DDBJ databases">
        <title>'Steroidobacter agaridevorans' sp. nov., agar-degrading bacteria isolated from rhizosphere soils.</title>
        <authorList>
            <person name="Ikenaga M."/>
            <person name="Kataoka M."/>
            <person name="Murouchi A."/>
            <person name="Katsuragi S."/>
            <person name="Sakai M."/>
        </authorList>
    </citation>
    <scope>NUCLEOTIDE SEQUENCE [LARGE SCALE GENOMIC DNA]</scope>
    <source>
        <strain evidence="3">YU21-B</strain>
    </source>
</reference>